<dbReference type="NCBIfam" id="TIGR01617">
    <property type="entry name" value="arsC_related"/>
    <property type="match status" value="1"/>
</dbReference>
<dbReference type="PROSITE" id="PS51353">
    <property type="entry name" value="ARSC"/>
    <property type="match status" value="1"/>
</dbReference>
<evidence type="ECO:0000313" key="8">
    <source>
        <dbReference type="Proteomes" id="UP000199589"/>
    </source>
</evidence>
<comment type="function">
    <text evidence="6">Global transcriptional regulator that plays a key role in stress response and exerts either positive or negative regulation of genes. Acts by interacting with the C-terminal domain of the alpha subunit of the RNA polymerase (RNAP). This interaction can enhance binding of RNAP to the promoter region of target genes and stimulate their transcription, or block interaction of RNAP with activator.</text>
</comment>
<evidence type="ECO:0000256" key="5">
    <source>
        <dbReference type="ARBA" id="ARBA00023284"/>
    </source>
</evidence>
<evidence type="ECO:0000313" key="7">
    <source>
        <dbReference type="EMBL" id="SFK44456.1"/>
    </source>
</evidence>
<dbReference type="RefSeq" id="WP_072694507.1">
    <property type="nucleotide sequence ID" value="NZ_FOSJ01000035.1"/>
</dbReference>
<dbReference type="CDD" id="cd03032">
    <property type="entry name" value="ArsC_Spx"/>
    <property type="match status" value="1"/>
</dbReference>
<keyword evidence="8" id="KW-1185">Reference proteome</keyword>
<sequence>MVTLFTSPSCASCRKAKAWLEEYGIPYEERNIASTPISIQEIKSIMRMTEEGTEEIISTRSKAFQQLNIDIDELSLKELYTLIQDTPSLLRRPIVLDEKRMQIGYNEDEIRQFIPREVRALELQRAQRLVALSNS</sequence>
<name>A0A1I3ZLF1_9LACT</name>
<dbReference type="NCBIfam" id="NF002459">
    <property type="entry name" value="PRK01655.1"/>
    <property type="match status" value="1"/>
</dbReference>
<comment type="subcellular location">
    <subcellularLocation>
        <location evidence="6">Cytoplasm</location>
    </subcellularLocation>
</comment>
<dbReference type="PANTHER" id="PTHR30041:SF7">
    <property type="entry name" value="GLOBAL TRANSCRIPTIONAL REGULATOR SPX"/>
    <property type="match status" value="1"/>
</dbReference>
<dbReference type="InterPro" id="IPR006504">
    <property type="entry name" value="Tscrpt_reg_Spx/MgsR"/>
</dbReference>
<keyword evidence="1 6" id="KW-0963">Cytoplasm</keyword>
<dbReference type="PANTHER" id="PTHR30041">
    <property type="entry name" value="ARSENATE REDUCTASE"/>
    <property type="match status" value="1"/>
</dbReference>
<comment type="subunit">
    <text evidence="6">Interacts with the C-terminal domain of the alpha subunit of the RNAP.</text>
</comment>
<keyword evidence="4 6" id="KW-0804">Transcription</keyword>
<evidence type="ECO:0000256" key="4">
    <source>
        <dbReference type="ARBA" id="ARBA00023163"/>
    </source>
</evidence>
<dbReference type="AlphaFoldDB" id="A0A1I3ZLF1"/>
<dbReference type="NCBIfam" id="NF009210">
    <property type="entry name" value="PRK12559.1"/>
    <property type="match status" value="1"/>
</dbReference>
<evidence type="ECO:0000256" key="3">
    <source>
        <dbReference type="ARBA" id="ARBA00023157"/>
    </source>
</evidence>
<gene>
    <name evidence="6" type="primary">spx</name>
    <name evidence="7" type="ORF">SAMN04488569_10356</name>
</gene>
<organism evidence="7 8">
    <name type="scientific">Marinilactibacillus piezotolerans</name>
    <dbReference type="NCBI Taxonomy" id="258723"/>
    <lineage>
        <taxon>Bacteria</taxon>
        <taxon>Bacillati</taxon>
        <taxon>Bacillota</taxon>
        <taxon>Bacilli</taxon>
        <taxon>Lactobacillales</taxon>
        <taxon>Carnobacteriaceae</taxon>
        <taxon>Marinilactibacillus</taxon>
    </lineage>
</organism>
<comment type="similarity">
    <text evidence="6">Belongs to the ArsC family. Spx subfamily.</text>
</comment>
<proteinExistence type="inferred from homology"/>
<dbReference type="GO" id="GO:0005737">
    <property type="term" value="C:cytoplasm"/>
    <property type="evidence" value="ECO:0007669"/>
    <property type="project" value="UniProtKB-SubCell"/>
</dbReference>
<feature type="disulfide bond" description="Redox-active" evidence="6">
    <location>
        <begin position="10"/>
        <end position="13"/>
    </location>
</feature>
<dbReference type="EMBL" id="FOSJ01000035">
    <property type="protein sequence ID" value="SFK44456.1"/>
    <property type="molecule type" value="Genomic_DNA"/>
</dbReference>
<keyword evidence="2 6" id="KW-0805">Transcription regulation</keyword>
<dbReference type="PROSITE" id="PS51354">
    <property type="entry name" value="GLUTAREDOXIN_2"/>
    <property type="match status" value="1"/>
</dbReference>
<dbReference type="SUPFAM" id="SSF52833">
    <property type="entry name" value="Thioredoxin-like"/>
    <property type="match status" value="1"/>
</dbReference>
<keyword evidence="5 6" id="KW-0676">Redox-active center</keyword>
<evidence type="ECO:0000256" key="1">
    <source>
        <dbReference type="ARBA" id="ARBA00022490"/>
    </source>
</evidence>
<dbReference type="InterPro" id="IPR023731">
    <property type="entry name" value="Spx"/>
</dbReference>
<dbReference type="GO" id="GO:0045892">
    <property type="term" value="P:negative regulation of DNA-templated transcription"/>
    <property type="evidence" value="ECO:0007669"/>
    <property type="project" value="InterPro"/>
</dbReference>
<dbReference type="InterPro" id="IPR006660">
    <property type="entry name" value="Arsenate_reductase-like"/>
</dbReference>
<dbReference type="HAMAP" id="MF_01132">
    <property type="entry name" value="Spx"/>
    <property type="match status" value="1"/>
</dbReference>
<keyword evidence="3 6" id="KW-1015">Disulfide bond</keyword>
<evidence type="ECO:0000256" key="2">
    <source>
        <dbReference type="ARBA" id="ARBA00023015"/>
    </source>
</evidence>
<accession>A0A1I3ZLF1</accession>
<dbReference type="OrthoDB" id="9794155at2"/>
<dbReference type="Proteomes" id="UP000199589">
    <property type="component" value="Unassembled WGS sequence"/>
</dbReference>
<evidence type="ECO:0000256" key="6">
    <source>
        <dbReference type="HAMAP-Rule" id="MF_01132"/>
    </source>
</evidence>
<dbReference type="InterPro" id="IPR036249">
    <property type="entry name" value="Thioredoxin-like_sf"/>
</dbReference>
<dbReference type="STRING" id="258723.GCA_900169305_00078"/>
<dbReference type="Gene3D" id="3.40.30.10">
    <property type="entry name" value="Glutaredoxin"/>
    <property type="match status" value="1"/>
</dbReference>
<reference evidence="8" key="1">
    <citation type="submission" date="2016-10" db="EMBL/GenBank/DDBJ databases">
        <authorList>
            <person name="Varghese N."/>
            <person name="Submissions S."/>
        </authorList>
    </citation>
    <scope>NUCLEOTIDE SEQUENCE [LARGE SCALE GENOMIC DNA]</scope>
    <source>
        <strain evidence="8">DSM 16108</strain>
    </source>
</reference>
<protein>
    <recommendedName>
        <fullName evidence="6">Global transcriptional regulator Spx</fullName>
    </recommendedName>
</protein>
<dbReference type="Pfam" id="PF03960">
    <property type="entry name" value="ArsC"/>
    <property type="match status" value="1"/>
</dbReference>